<dbReference type="AlphaFoldDB" id="W7U767"/>
<dbReference type="GO" id="GO:0016226">
    <property type="term" value="P:iron-sulfur cluster assembly"/>
    <property type="evidence" value="ECO:0007669"/>
    <property type="project" value="InterPro"/>
</dbReference>
<comment type="caution">
    <text evidence="9">The sequence shown here is derived from an EMBL/GenBank/DDBJ whole genome shotgun (WGS) entry which is preliminary data.</text>
</comment>
<dbReference type="SUPFAM" id="SSF52540">
    <property type="entry name" value="P-loop containing nucleoside triphosphate hydrolases"/>
    <property type="match status" value="1"/>
</dbReference>
<evidence type="ECO:0000313" key="9">
    <source>
        <dbReference type="EMBL" id="EWM28719.1"/>
    </source>
</evidence>
<dbReference type="OrthoDB" id="1741334at2759"/>
<keyword evidence="3" id="KW-0067">ATP-binding</keyword>
<dbReference type="GO" id="GO:0005524">
    <property type="term" value="F:ATP binding"/>
    <property type="evidence" value="ECO:0007669"/>
    <property type="project" value="UniProtKB-KW"/>
</dbReference>
<comment type="similarity">
    <text evidence="6">Belongs to the Mrp/NBP35 ATP-binding proteins family.</text>
</comment>
<dbReference type="Pfam" id="PF10609">
    <property type="entry name" value="ParA"/>
    <property type="match status" value="1"/>
</dbReference>
<evidence type="ECO:0000259" key="8">
    <source>
        <dbReference type="Pfam" id="PF06155"/>
    </source>
</evidence>
<dbReference type="EMBL" id="AZIL01000274">
    <property type="protein sequence ID" value="EWM28719.1"/>
    <property type="molecule type" value="Genomic_DNA"/>
</dbReference>
<evidence type="ECO:0000256" key="2">
    <source>
        <dbReference type="ARBA" id="ARBA00022741"/>
    </source>
</evidence>
<dbReference type="InterPro" id="IPR027417">
    <property type="entry name" value="P-loop_NTPase"/>
</dbReference>
<dbReference type="SUPFAM" id="SSF117916">
    <property type="entry name" value="Fe-S cluster assembly (FSCA) domain-like"/>
    <property type="match status" value="1"/>
</dbReference>
<evidence type="ECO:0000259" key="7">
    <source>
        <dbReference type="Pfam" id="PF01883"/>
    </source>
</evidence>
<dbReference type="Pfam" id="PF06155">
    <property type="entry name" value="GBBH-like_N"/>
    <property type="match status" value="1"/>
</dbReference>
<dbReference type="Gene3D" id="3.30.2020.30">
    <property type="match status" value="1"/>
</dbReference>
<dbReference type="GO" id="GO:0140663">
    <property type="term" value="F:ATP-dependent FeS chaperone activity"/>
    <property type="evidence" value="ECO:0007669"/>
    <property type="project" value="InterPro"/>
</dbReference>
<keyword evidence="1" id="KW-0479">Metal-binding</keyword>
<keyword evidence="5" id="KW-0411">Iron-sulfur</keyword>
<dbReference type="InterPro" id="IPR002744">
    <property type="entry name" value="MIP18-like"/>
</dbReference>
<dbReference type="HAMAP" id="MF_02040">
    <property type="entry name" value="Mrp_NBP35"/>
    <property type="match status" value="1"/>
</dbReference>
<accession>W7U767</accession>
<dbReference type="InterPro" id="IPR044304">
    <property type="entry name" value="NUBPL-like"/>
</dbReference>
<gene>
    <name evidence="9" type="ORF">Naga_100002g64</name>
</gene>
<evidence type="ECO:0000256" key="4">
    <source>
        <dbReference type="ARBA" id="ARBA00023004"/>
    </source>
</evidence>
<dbReference type="PANTHER" id="PTHR42961:SF2">
    <property type="entry name" value="IRON-SULFUR PROTEIN NUBPL"/>
    <property type="match status" value="1"/>
</dbReference>
<sequence>MTYRHYGHFRALFSIIFLGKYLSTSGFIQKHHVSIFGTSSSSNKPTSTPLYRYAPSVSQLFIASTPFHEKLPIVSADRNLAETSSVITSSSEKNIAQVVTQLRQVMDPDLGSDVVTLGFIKNLTIDGATGRVSFVLELTTPACPVKDDLKAQAMQVVETLPWVTKADVILSARPITAEKSAGGDMKATGLSLVNNVIAVSSCKGGVGKSTTAVNLAFALDRQGAKVGILDADIYGPSLPTMVAPDTEMVEFVESQIRPMIRQTGLDAEGQPKGVKLMSFGYVNPGAAAVMRGPMVIQLINQLLTLTSWGELDYLVIDMPPGTGDIPLTLCQSLNITAAVIVTTPQRLSFTDVVKGVDMFDTVNVPCVAVVENMAYADVSALDYVDSREDMNRNGGVAGAWQRLRQDIEDVLEDEDGIRTGKGAVVDDLITVVQRRLREDRIARPLFGQGHRQRLADMWGLDNTVSLPVLEEVSKSGDSGTPLLVSEPDSSSAQIFMDLAGRVVREVAKLRYDRSRLRPSVTYLPVEHVIAVTLHGAAGLTDDGRMESDISPPQKIAPAALRRQCRCAMCVEEMTGRQLLQPETIAEDIKPVEIGAVGNYAIGITWTDGHKSLFPYRSFVDGYDTRSDRKASEEIGF</sequence>
<dbReference type="Gene3D" id="3.30.300.130">
    <property type="entry name" value="Fe-S cluster assembly (FSCA)"/>
    <property type="match status" value="1"/>
</dbReference>
<dbReference type="InterPro" id="IPR010376">
    <property type="entry name" value="GBBH-like_N"/>
</dbReference>
<reference evidence="9 10" key="1">
    <citation type="journal article" date="2014" name="Mol. Plant">
        <title>Chromosome Scale Genome Assembly and Transcriptome Profiling of Nannochloropsis gaditana in Nitrogen Depletion.</title>
        <authorList>
            <person name="Corteggiani Carpinelli E."/>
            <person name="Telatin A."/>
            <person name="Vitulo N."/>
            <person name="Forcato C."/>
            <person name="D'Angelo M."/>
            <person name="Schiavon R."/>
            <person name="Vezzi A."/>
            <person name="Giacometti G.M."/>
            <person name="Morosinotto T."/>
            <person name="Valle G."/>
        </authorList>
    </citation>
    <scope>NUCLEOTIDE SEQUENCE [LARGE SCALE GENOMIC DNA]</scope>
    <source>
        <strain evidence="9 10">B-31</strain>
    </source>
</reference>
<dbReference type="Proteomes" id="UP000019335">
    <property type="component" value="Chromosome 4"/>
</dbReference>
<dbReference type="GO" id="GO:0046872">
    <property type="term" value="F:metal ion binding"/>
    <property type="evidence" value="ECO:0007669"/>
    <property type="project" value="UniProtKB-KW"/>
</dbReference>
<evidence type="ECO:0000256" key="1">
    <source>
        <dbReference type="ARBA" id="ARBA00022723"/>
    </source>
</evidence>
<protein>
    <submittedName>
        <fullName evidence="9">Uncharacterized protein</fullName>
    </submittedName>
</protein>
<evidence type="ECO:0000256" key="6">
    <source>
        <dbReference type="ARBA" id="ARBA00024036"/>
    </source>
</evidence>
<dbReference type="InterPro" id="IPR033756">
    <property type="entry name" value="YlxH/NBP35"/>
</dbReference>
<evidence type="ECO:0000256" key="5">
    <source>
        <dbReference type="ARBA" id="ARBA00023014"/>
    </source>
</evidence>
<dbReference type="InterPro" id="IPR000808">
    <property type="entry name" value="Mrp-like_CS"/>
</dbReference>
<dbReference type="Gene3D" id="3.40.50.300">
    <property type="entry name" value="P-loop containing nucleotide triphosphate hydrolases"/>
    <property type="match status" value="1"/>
</dbReference>
<dbReference type="InterPro" id="IPR034904">
    <property type="entry name" value="FSCA_dom_sf"/>
</dbReference>
<name>W7U767_9STRA</name>
<feature type="domain" description="Gamma-butyrobetaine hydroxylase-like N-terminal" evidence="8">
    <location>
        <begin position="555"/>
        <end position="616"/>
    </location>
</feature>
<dbReference type="GO" id="GO:0051539">
    <property type="term" value="F:4 iron, 4 sulfur cluster binding"/>
    <property type="evidence" value="ECO:0007669"/>
    <property type="project" value="TreeGrafter"/>
</dbReference>
<evidence type="ECO:0000256" key="3">
    <source>
        <dbReference type="ARBA" id="ARBA00022840"/>
    </source>
</evidence>
<feature type="domain" description="MIP18 family-like" evidence="7">
    <location>
        <begin position="96"/>
        <end position="168"/>
    </location>
</feature>
<organism evidence="9 10">
    <name type="scientific">Nannochloropsis gaditana</name>
    <dbReference type="NCBI Taxonomy" id="72520"/>
    <lineage>
        <taxon>Eukaryota</taxon>
        <taxon>Sar</taxon>
        <taxon>Stramenopiles</taxon>
        <taxon>Ochrophyta</taxon>
        <taxon>Eustigmatophyceae</taxon>
        <taxon>Eustigmatales</taxon>
        <taxon>Monodopsidaceae</taxon>
        <taxon>Nannochloropsis</taxon>
    </lineage>
</organism>
<keyword evidence="10" id="KW-1185">Reference proteome</keyword>
<dbReference type="CDD" id="cd02037">
    <property type="entry name" value="Mrp_NBP35"/>
    <property type="match status" value="1"/>
</dbReference>
<dbReference type="InterPro" id="IPR038492">
    <property type="entry name" value="GBBH-like_N_sf"/>
</dbReference>
<evidence type="ECO:0000313" key="10">
    <source>
        <dbReference type="Proteomes" id="UP000019335"/>
    </source>
</evidence>
<proteinExistence type="inferred from homology"/>
<dbReference type="Pfam" id="PF01883">
    <property type="entry name" value="FeS_assembly_P"/>
    <property type="match status" value="1"/>
</dbReference>
<keyword evidence="2" id="KW-0547">Nucleotide-binding</keyword>
<dbReference type="PANTHER" id="PTHR42961">
    <property type="entry name" value="IRON-SULFUR PROTEIN NUBPL"/>
    <property type="match status" value="1"/>
</dbReference>
<dbReference type="InterPro" id="IPR019591">
    <property type="entry name" value="Mrp/NBP35_ATP-bd"/>
</dbReference>
<keyword evidence="4" id="KW-0408">Iron</keyword>
<dbReference type="PROSITE" id="PS01215">
    <property type="entry name" value="MRP"/>
    <property type="match status" value="1"/>
</dbReference>